<dbReference type="Pfam" id="PF08718">
    <property type="entry name" value="GLTP"/>
    <property type="match status" value="1"/>
</dbReference>
<dbReference type="GO" id="GO:1902387">
    <property type="term" value="F:ceramide 1-phosphate binding"/>
    <property type="evidence" value="ECO:0007669"/>
    <property type="project" value="TreeGrafter"/>
</dbReference>
<dbReference type="FunFam" id="1.10.3520.10:FF:000002">
    <property type="entry name" value="Ceramide-1-phosphate transfer protein"/>
    <property type="match status" value="1"/>
</dbReference>
<dbReference type="AlphaFoldDB" id="A0AAJ6VML9"/>
<dbReference type="GO" id="GO:1902388">
    <property type="term" value="F:ceramide 1-phosphate transfer activity"/>
    <property type="evidence" value="ECO:0007669"/>
    <property type="project" value="TreeGrafter"/>
</dbReference>
<feature type="domain" description="Glycolipid transfer protein" evidence="2">
    <location>
        <begin position="29"/>
        <end position="173"/>
    </location>
</feature>
<dbReference type="RefSeq" id="XP_011495375.1">
    <property type="nucleotide sequence ID" value="XM_011497073.1"/>
</dbReference>
<keyword evidence="3" id="KW-1185">Reference proteome</keyword>
<dbReference type="GO" id="GO:0032691">
    <property type="term" value="P:negative regulation of interleukin-1 beta production"/>
    <property type="evidence" value="ECO:0007669"/>
    <property type="project" value="UniProtKB-ARBA"/>
</dbReference>
<dbReference type="GO" id="GO:0005829">
    <property type="term" value="C:cytosol"/>
    <property type="evidence" value="ECO:0007669"/>
    <property type="project" value="TreeGrafter"/>
</dbReference>
<evidence type="ECO:0000313" key="3">
    <source>
        <dbReference type="Proteomes" id="UP000695007"/>
    </source>
</evidence>
<evidence type="ECO:0000259" key="2">
    <source>
        <dbReference type="Pfam" id="PF08718"/>
    </source>
</evidence>
<comment type="similarity">
    <text evidence="1">Belongs to the GLTP family.</text>
</comment>
<dbReference type="GeneID" id="105360225"/>
<dbReference type="PANTHER" id="PTHR10219">
    <property type="entry name" value="GLYCOLIPID TRANSFER PROTEIN-RELATED"/>
    <property type="match status" value="1"/>
</dbReference>
<evidence type="ECO:0000313" key="4">
    <source>
        <dbReference type="RefSeq" id="XP_011495375.1"/>
    </source>
</evidence>
<organism evidence="3 4">
    <name type="scientific">Ceratosolen solmsi marchali</name>
    <dbReference type="NCBI Taxonomy" id="326594"/>
    <lineage>
        <taxon>Eukaryota</taxon>
        <taxon>Metazoa</taxon>
        <taxon>Ecdysozoa</taxon>
        <taxon>Arthropoda</taxon>
        <taxon>Hexapoda</taxon>
        <taxon>Insecta</taxon>
        <taxon>Pterygota</taxon>
        <taxon>Neoptera</taxon>
        <taxon>Endopterygota</taxon>
        <taxon>Hymenoptera</taxon>
        <taxon>Apocrita</taxon>
        <taxon>Proctotrupomorpha</taxon>
        <taxon>Chalcidoidea</taxon>
        <taxon>Agaonidae</taxon>
        <taxon>Agaoninae</taxon>
        <taxon>Ceratosolen</taxon>
    </lineage>
</organism>
<dbReference type="Proteomes" id="UP000695007">
    <property type="component" value="Unplaced"/>
</dbReference>
<dbReference type="Gene3D" id="1.10.3520.10">
    <property type="entry name" value="Glycolipid transfer protein"/>
    <property type="match status" value="1"/>
</dbReference>
<accession>A0AAJ6VML9</accession>
<dbReference type="InterPro" id="IPR036497">
    <property type="entry name" value="GLTP_sf"/>
</dbReference>
<protein>
    <submittedName>
        <fullName evidence="4">Ceramide-1-phosphate transfer protein</fullName>
    </submittedName>
</protein>
<evidence type="ECO:0000256" key="1">
    <source>
        <dbReference type="ARBA" id="ARBA00007148"/>
    </source>
</evidence>
<dbReference type="GO" id="GO:0016020">
    <property type="term" value="C:membrane"/>
    <property type="evidence" value="ECO:0007669"/>
    <property type="project" value="TreeGrafter"/>
</dbReference>
<gene>
    <name evidence="4" type="primary">LOC105360225</name>
</gene>
<proteinExistence type="inferred from homology"/>
<name>A0AAJ6VML9_9HYME</name>
<dbReference type="PANTHER" id="PTHR10219:SF43">
    <property type="entry name" value="GLYCOLIPID TRANSFER PROTEIN DOMAIN-CONTAINING PROTEIN"/>
    <property type="match status" value="1"/>
</dbReference>
<dbReference type="KEGG" id="csol:105360225"/>
<sequence>MAEGMEMSYFDLRVVHDYFDRALREEDNVDIKDYLEAYNELYKFFQLMGTVFSFVSLDLKQKIEILQNLIEKDENNYCSIKTMIEYEKKNNLLQKKDFVTGSRTLLRLHRGLDFISEFLRQLSELSDSDNTSTSCQDAYNMTLAKHHSWIIRKAAVVAMYTMPSRAVLFKKVCGENIQKNIEILPKMLEVTAHIINRTHILYELHKLHNLA</sequence>
<reference evidence="4" key="1">
    <citation type="submission" date="2025-08" db="UniProtKB">
        <authorList>
            <consortium name="RefSeq"/>
        </authorList>
    </citation>
    <scope>IDENTIFICATION</scope>
</reference>
<dbReference type="SUPFAM" id="SSF110004">
    <property type="entry name" value="Glycolipid transfer protein, GLTP"/>
    <property type="match status" value="1"/>
</dbReference>
<dbReference type="InterPro" id="IPR014830">
    <property type="entry name" value="Glycolipid_transfer_prot_dom"/>
</dbReference>